<protein>
    <recommendedName>
        <fullName evidence="4">GerMN domain-containing protein</fullName>
    </recommendedName>
</protein>
<dbReference type="STRING" id="1817814.A2V81_01040"/>
<comment type="caution">
    <text evidence="2">The sequence shown here is derived from an EMBL/GenBank/DDBJ whole genome shotgun (WGS) entry which is preliminary data.</text>
</comment>
<dbReference type="Proteomes" id="UP000177614">
    <property type="component" value="Unassembled WGS sequence"/>
</dbReference>
<gene>
    <name evidence="2" type="ORF">A2V81_01040</name>
</gene>
<reference evidence="2 3" key="1">
    <citation type="journal article" date="2016" name="Nat. Commun.">
        <title>Thousands of microbial genomes shed light on interconnected biogeochemical processes in an aquifer system.</title>
        <authorList>
            <person name="Anantharaman K."/>
            <person name="Brown C.T."/>
            <person name="Hug L.A."/>
            <person name="Sharon I."/>
            <person name="Castelle C.J."/>
            <person name="Probst A.J."/>
            <person name="Thomas B.C."/>
            <person name="Singh A."/>
            <person name="Wilkins M.J."/>
            <person name="Karaoz U."/>
            <person name="Brodie E.L."/>
            <person name="Williams K.H."/>
            <person name="Hubbard S.S."/>
            <person name="Banfield J.F."/>
        </authorList>
    </citation>
    <scope>NUCLEOTIDE SEQUENCE [LARGE SCALE GENOMIC DNA]</scope>
</reference>
<evidence type="ECO:0000313" key="2">
    <source>
        <dbReference type="EMBL" id="OGC82535.1"/>
    </source>
</evidence>
<organism evidence="2 3">
    <name type="scientific">Candidatus Abawacabacteria bacterium RBG_16_42_10</name>
    <dbReference type="NCBI Taxonomy" id="1817814"/>
    <lineage>
        <taxon>Bacteria</taxon>
        <taxon>Candidatus Abawacaibacteriota</taxon>
    </lineage>
</organism>
<evidence type="ECO:0000313" key="3">
    <source>
        <dbReference type="Proteomes" id="UP000177614"/>
    </source>
</evidence>
<accession>A0A1F4XLG9</accession>
<name>A0A1F4XLG9_9BACT</name>
<sequence>MLTQRPKLKTHILLLVSVCSLFLVSCGQEPPSPPQISVISQTDLVNLMLDIEDSFSLEDVLVSQSGNTVVVRFKAPTLSGTELYSGLAQVFAYVHDRLPSDMQNIDLIFSLNHIDSAIISTDRASIQEWKNGKKNNVEFINTMKKTSLL</sequence>
<keyword evidence="1" id="KW-0732">Signal</keyword>
<feature type="chain" id="PRO_5009515403" description="GerMN domain-containing protein" evidence="1">
    <location>
        <begin position="28"/>
        <end position="149"/>
    </location>
</feature>
<evidence type="ECO:0000256" key="1">
    <source>
        <dbReference type="SAM" id="SignalP"/>
    </source>
</evidence>
<dbReference type="PROSITE" id="PS51257">
    <property type="entry name" value="PROKAR_LIPOPROTEIN"/>
    <property type="match status" value="1"/>
</dbReference>
<evidence type="ECO:0008006" key="4">
    <source>
        <dbReference type="Google" id="ProtNLM"/>
    </source>
</evidence>
<dbReference type="EMBL" id="MEWR01000005">
    <property type="protein sequence ID" value="OGC82535.1"/>
    <property type="molecule type" value="Genomic_DNA"/>
</dbReference>
<proteinExistence type="predicted"/>
<dbReference type="AlphaFoldDB" id="A0A1F4XLG9"/>
<feature type="signal peptide" evidence="1">
    <location>
        <begin position="1"/>
        <end position="27"/>
    </location>
</feature>